<dbReference type="AlphaFoldDB" id="A0AAX3I402"/>
<dbReference type="Proteomes" id="UP000306562">
    <property type="component" value="Chromosome"/>
</dbReference>
<protein>
    <submittedName>
        <fullName evidence="2">Uncharacterized protein</fullName>
    </submittedName>
</protein>
<proteinExistence type="predicted"/>
<gene>
    <name evidence="2" type="ORF">NCTC10696_01761</name>
</gene>
<sequence>MPWSFPENQALEPPELRRPSNSVAGATFQKRKQPPLAMLKLLPQPGAASELEGLISLDISEVDD</sequence>
<accession>A0AAX3I402</accession>
<organism evidence="2 3">
    <name type="scientific">Pseudomonas synxantha</name>
    <dbReference type="NCBI Taxonomy" id="47883"/>
    <lineage>
        <taxon>Bacteria</taxon>
        <taxon>Pseudomonadati</taxon>
        <taxon>Pseudomonadota</taxon>
        <taxon>Gammaproteobacteria</taxon>
        <taxon>Pseudomonadales</taxon>
        <taxon>Pseudomonadaceae</taxon>
        <taxon>Pseudomonas</taxon>
    </lineage>
</organism>
<dbReference type="EMBL" id="LR590482">
    <property type="protein sequence ID" value="VTQ96011.1"/>
    <property type="molecule type" value="Genomic_DNA"/>
</dbReference>
<feature type="region of interest" description="Disordered" evidence="1">
    <location>
        <begin position="1"/>
        <end position="31"/>
    </location>
</feature>
<evidence type="ECO:0000313" key="3">
    <source>
        <dbReference type="Proteomes" id="UP000306562"/>
    </source>
</evidence>
<reference evidence="2 3" key="1">
    <citation type="submission" date="2019-05" db="EMBL/GenBank/DDBJ databases">
        <authorList>
            <consortium name="Pathogen Informatics"/>
        </authorList>
    </citation>
    <scope>NUCLEOTIDE SEQUENCE [LARGE SCALE GENOMIC DNA]</scope>
    <source>
        <strain evidence="2 3">NCTC10696</strain>
    </source>
</reference>
<evidence type="ECO:0000256" key="1">
    <source>
        <dbReference type="SAM" id="MobiDB-lite"/>
    </source>
</evidence>
<evidence type="ECO:0000313" key="2">
    <source>
        <dbReference type="EMBL" id="VTQ96011.1"/>
    </source>
</evidence>
<name>A0AAX3I402_9PSED</name>